<keyword evidence="3" id="KW-1185">Reference proteome</keyword>
<feature type="compositionally biased region" description="Polar residues" evidence="1">
    <location>
        <begin position="145"/>
        <end position="163"/>
    </location>
</feature>
<dbReference type="InterPro" id="IPR011989">
    <property type="entry name" value="ARM-like"/>
</dbReference>
<dbReference type="InterPro" id="IPR034085">
    <property type="entry name" value="TOG"/>
</dbReference>
<evidence type="ECO:0000256" key="1">
    <source>
        <dbReference type="SAM" id="MobiDB-lite"/>
    </source>
</evidence>
<protein>
    <submittedName>
        <fullName evidence="4">TOG domain-containing protein</fullName>
    </submittedName>
</protein>
<dbReference type="InterPro" id="IPR024395">
    <property type="entry name" value="CLASP_N_dom"/>
</dbReference>
<dbReference type="PANTHER" id="PTHR21567">
    <property type="entry name" value="CLASP"/>
    <property type="match status" value="1"/>
</dbReference>
<reference evidence="4" key="1">
    <citation type="submission" date="2022-11" db="UniProtKB">
        <authorList>
            <consortium name="WormBaseParasite"/>
        </authorList>
    </citation>
    <scope>IDENTIFICATION</scope>
</reference>
<dbReference type="AlphaFoldDB" id="A0A914WP98"/>
<feature type="domain" description="TOG" evidence="2">
    <location>
        <begin position="193"/>
        <end position="429"/>
    </location>
</feature>
<dbReference type="GO" id="GO:0005929">
    <property type="term" value="C:cilium"/>
    <property type="evidence" value="ECO:0007669"/>
    <property type="project" value="TreeGrafter"/>
</dbReference>
<dbReference type="SMART" id="SM01349">
    <property type="entry name" value="TOG"/>
    <property type="match status" value="1"/>
</dbReference>
<feature type="region of interest" description="Disordered" evidence="1">
    <location>
        <begin position="145"/>
        <end position="197"/>
    </location>
</feature>
<dbReference type="Proteomes" id="UP000887566">
    <property type="component" value="Unplaced"/>
</dbReference>
<feature type="region of interest" description="Disordered" evidence="1">
    <location>
        <begin position="102"/>
        <end position="133"/>
    </location>
</feature>
<dbReference type="SUPFAM" id="SSF48371">
    <property type="entry name" value="ARM repeat"/>
    <property type="match status" value="1"/>
</dbReference>
<dbReference type="GO" id="GO:0008017">
    <property type="term" value="F:microtubule binding"/>
    <property type="evidence" value="ECO:0007669"/>
    <property type="project" value="TreeGrafter"/>
</dbReference>
<dbReference type="WBParaSite" id="PSAMB.scaffold4760size13628.g25127.t1">
    <property type="protein sequence ID" value="PSAMB.scaffold4760size13628.g25127.t1"/>
    <property type="gene ID" value="PSAMB.scaffold4760size13628.g25127"/>
</dbReference>
<dbReference type="Pfam" id="PF12348">
    <property type="entry name" value="CLASP_N"/>
    <property type="match status" value="1"/>
</dbReference>
<organism evidence="3 4">
    <name type="scientific">Plectus sambesii</name>
    <dbReference type="NCBI Taxonomy" id="2011161"/>
    <lineage>
        <taxon>Eukaryota</taxon>
        <taxon>Metazoa</taxon>
        <taxon>Ecdysozoa</taxon>
        <taxon>Nematoda</taxon>
        <taxon>Chromadorea</taxon>
        <taxon>Plectida</taxon>
        <taxon>Plectina</taxon>
        <taxon>Plectoidea</taxon>
        <taxon>Plectidae</taxon>
        <taxon>Plectus</taxon>
    </lineage>
</organism>
<feature type="compositionally biased region" description="Pro residues" evidence="1">
    <location>
        <begin position="180"/>
        <end position="189"/>
    </location>
</feature>
<dbReference type="InterPro" id="IPR016024">
    <property type="entry name" value="ARM-type_fold"/>
</dbReference>
<evidence type="ECO:0000313" key="4">
    <source>
        <dbReference type="WBParaSite" id="PSAMB.scaffold4760size13628.g25127.t1"/>
    </source>
</evidence>
<dbReference type="PANTHER" id="PTHR21567:SF87">
    <property type="entry name" value="CRESCERIN-LIKE PROTEIN CHE-12"/>
    <property type="match status" value="1"/>
</dbReference>
<sequence>MRPPAIVNGSYQAPYPAKGNLQPIGFSFHRSSSVGQPPVQTLELSNPLYDELSTSLDRVRFNALQKREEYNNNNNNSVQQTLMKRTQSDGHLLAKATDHDRFDNWDDAPIKPAKSGSYLNGVSSQLPPSPRKLNLFHKKSISNTNVNQFSAPSPPIKQSNSAGSHKKPHNFLQRGASQKKPPPAPPAKPPSKMLDVPKNPAQALQFALQKISSEEWTDKVDGINLIQQLSETSPQTVVSDLHTVSTALNTECKNLRSSVSRQALTCYGQLCLNLKTKMDPEIEKACQVLMAKSGDVSSAFIREDAFQSLEHMVDHTSNCKVVPALIASGASSKTITIRSGCGQLLARLVENIGATKALNQKEVCDKIIPQSLVFVQDTQPSVRYYGKYILQLLNQDAANFDRNCKRLLSDGQMRTVKDVLTTIKNKGLGDAPANGAAPSANPTPLSNTLVRNGSVKRNAAPLRKLADSVQLDLDEIYADLSSGNWETRLTGLDRYKEMCAHNIKAVASDTRLVEAFIARLNDINGKVAAQAMETHQRTLPLMGQQFSSEAGLKAVMDQMIKALMAHLPSKNDELRYLGQSSIDATMTHIDHSCLIAPFATATKTANIKQKPFMLSMLSRLSQSVYKTKPKQVEVNTLPVLWDLMKTQSGDNAVKAALSDFSKSLARTMGKKTLLESSTGSLNSTQKADLDAIIS</sequence>
<evidence type="ECO:0000313" key="3">
    <source>
        <dbReference type="Proteomes" id="UP000887566"/>
    </source>
</evidence>
<name>A0A914WP98_9BILA</name>
<dbReference type="Gene3D" id="1.25.10.10">
    <property type="entry name" value="Leucine-rich Repeat Variant"/>
    <property type="match status" value="2"/>
</dbReference>
<dbReference type="GO" id="GO:0005881">
    <property type="term" value="C:cytoplasmic microtubule"/>
    <property type="evidence" value="ECO:0007669"/>
    <property type="project" value="TreeGrafter"/>
</dbReference>
<dbReference type="GO" id="GO:0000226">
    <property type="term" value="P:microtubule cytoskeleton organization"/>
    <property type="evidence" value="ECO:0007669"/>
    <property type="project" value="TreeGrafter"/>
</dbReference>
<proteinExistence type="predicted"/>
<accession>A0A914WP98</accession>
<evidence type="ECO:0000259" key="2">
    <source>
        <dbReference type="SMART" id="SM01349"/>
    </source>
</evidence>
<feature type="compositionally biased region" description="Polar residues" evidence="1">
    <location>
        <begin position="117"/>
        <end position="126"/>
    </location>
</feature>